<accession>Q728R4</accession>
<evidence type="ECO:0000313" key="3">
    <source>
        <dbReference type="Proteomes" id="UP000002194"/>
    </source>
</evidence>
<evidence type="ECO:0000256" key="1">
    <source>
        <dbReference type="SAM" id="MobiDB-lite"/>
    </source>
</evidence>
<dbReference type="HOGENOM" id="CLU_3288578_0_0_7"/>
<protein>
    <submittedName>
        <fullName evidence="2">Uncharacterized protein</fullName>
    </submittedName>
</protein>
<organism evidence="2 3">
    <name type="scientific">Nitratidesulfovibrio vulgaris (strain ATCC 29579 / DSM 644 / CCUG 34227 / NCIMB 8303 / VKM B-1760 / Hildenborough)</name>
    <name type="common">Desulfovibrio vulgaris</name>
    <dbReference type="NCBI Taxonomy" id="882"/>
    <lineage>
        <taxon>Bacteria</taxon>
        <taxon>Pseudomonadati</taxon>
        <taxon>Thermodesulfobacteriota</taxon>
        <taxon>Desulfovibrionia</taxon>
        <taxon>Desulfovibrionales</taxon>
        <taxon>Desulfovibrionaceae</taxon>
        <taxon>Nitratidesulfovibrio</taxon>
    </lineage>
</organism>
<dbReference type="STRING" id="882.DVU_2539"/>
<dbReference type="EnsemblBacteria" id="AAS97011">
    <property type="protein sequence ID" value="AAS97011"/>
    <property type="gene ID" value="DVU_2539"/>
</dbReference>
<gene>
    <name evidence="2" type="ordered locus">DVU_2539</name>
</gene>
<sequence length="40" mass="4481">MYGADRDRPVRPYSANTPGRACRKKCDVLKKSLDEEGVPT</sequence>
<evidence type="ECO:0000313" key="2">
    <source>
        <dbReference type="EMBL" id="AAS97011.1"/>
    </source>
</evidence>
<reference evidence="2 3" key="1">
    <citation type="journal article" date="2004" name="Nat. Biotechnol.">
        <title>The genome sequence of the anaerobic, sulfate-reducing bacterium Desulfovibrio vulgaris Hildenborough.</title>
        <authorList>
            <person name="Heidelberg J.F."/>
            <person name="Seshadri R."/>
            <person name="Haveman S.A."/>
            <person name="Hemme C.L."/>
            <person name="Paulsen I.T."/>
            <person name="Kolonay J.F."/>
            <person name="Eisen J.A."/>
            <person name="Ward N."/>
            <person name="Methe B."/>
            <person name="Brinkac L.M."/>
            <person name="Daugherty S.C."/>
            <person name="Deboy R.T."/>
            <person name="Dodson R.J."/>
            <person name="Durkin A.S."/>
            <person name="Madupu R."/>
            <person name="Nelson W.C."/>
            <person name="Sullivan S.A."/>
            <person name="Fouts D."/>
            <person name="Haft D.H."/>
            <person name="Selengut J."/>
            <person name="Peterson J.D."/>
            <person name="Davidsen T.M."/>
            <person name="Zafar N."/>
            <person name="Zhou L."/>
            <person name="Radune D."/>
            <person name="Dimitrov G."/>
            <person name="Hance M."/>
            <person name="Tran K."/>
            <person name="Khouri H."/>
            <person name="Gill J."/>
            <person name="Utterback T.R."/>
            <person name="Feldblyum T.V."/>
            <person name="Wall J.D."/>
            <person name="Voordouw G."/>
            <person name="Fraser C.M."/>
        </authorList>
    </citation>
    <scope>NUCLEOTIDE SEQUENCE [LARGE SCALE GENOMIC DNA]</scope>
    <source>
        <strain evidence="3">ATCC 29579 / DSM 644 / NCIMB 8303 / VKM B-1760 / Hildenborough</strain>
    </source>
</reference>
<dbReference type="Proteomes" id="UP000002194">
    <property type="component" value="Chromosome"/>
</dbReference>
<dbReference type="PaxDb" id="882-DVU_2539"/>
<dbReference type="EMBL" id="AE017285">
    <property type="protein sequence ID" value="AAS97011.1"/>
    <property type="molecule type" value="Genomic_DNA"/>
</dbReference>
<keyword evidence="3" id="KW-1185">Reference proteome</keyword>
<proteinExistence type="predicted"/>
<name>Q728R4_NITV2</name>
<dbReference type="KEGG" id="dvu:DVU_2539"/>
<feature type="region of interest" description="Disordered" evidence="1">
    <location>
        <begin position="1"/>
        <end position="20"/>
    </location>
</feature>
<dbReference type="AlphaFoldDB" id="Q728R4"/>
<feature type="compositionally biased region" description="Basic and acidic residues" evidence="1">
    <location>
        <begin position="1"/>
        <end position="10"/>
    </location>
</feature>